<dbReference type="AlphaFoldDB" id="A0A835XIK3"/>
<proteinExistence type="predicted"/>
<feature type="domain" description="Tr-type G" evidence="1">
    <location>
        <begin position="141"/>
        <end position="191"/>
    </location>
</feature>
<accession>A0A835XIK3</accession>
<dbReference type="GO" id="GO:0003924">
    <property type="term" value="F:GTPase activity"/>
    <property type="evidence" value="ECO:0007669"/>
    <property type="project" value="InterPro"/>
</dbReference>
<name>A0A835XIK3_9CHLO</name>
<dbReference type="InterPro" id="IPR000795">
    <property type="entry name" value="T_Tr_GTP-bd_dom"/>
</dbReference>
<evidence type="ECO:0000313" key="3">
    <source>
        <dbReference type="Proteomes" id="UP000612055"/>
    </source>
</evidence>
<evidence type="ECO:0000259" key="1">
    <source>
        <dbReference type="Pfam" id="PF00009"/>
    </source>
</evidence>
<sequence>MRVALTAAWTIAETRNAVPAFGPLARLLSTVARAALNDVAHITASSLGAGVTIRRMGWMASLLNGIPQLQPGATLRHASSGAVDSCLSRKDSGFRLPGVPPAAAHGASLLSRHFHASPGSLAAASSDADAGSSSSTTDPSKIRNFAIIAHIDHGKTTLMDRLLAAAGHGSSDDRVMDSGSLERERGITILAK</sequence>
<comment type="caution">
    <text evidence="2">The sequence shown here is derived from an EMBL/GenBank/DDBJ whole genome shotgun (WGS) entry which is preliminary data.</text>
</comment>
<dbReference type="OrthoDB" id="364892at2759"/>
<gene>
    <name evidence="2" type="ORF">HYH03_015850</name>
</gene>
<organism evidence="2 3">
    <name type="scientific">Edaphochlamys debaryana</name>
    <dbReference type="NCBI Taxonomy" id="47281"/>
    <lineage>
        <taxon>Eukaryota</taxon>
        <taxon>Viridiplantae</taxon>
        <taxon>Chlorophyta</taxon>
        <taxon>core chlorophytes</taxon>
        <taxon>Chlorophyceae</taxon>
        <taxon>CS clade</taxon>
        <taxon>Chlamydomonadales</taxon>
        <taxon>Chlamydomonadales incertae sedis</taxon>
        <taxon>Edaphochlamys</taxon>
    </lineage>
</organism>
<dbReference type="InterPro" id="IPR027417">
    <property type="entry name" value="P-loop_NTPase"/>
</dbReference>
<dbReference type="GO" id="GO:0043022">
    <property type="term" value="F:ribosome binding"/>
    <property type="evidence" value="ECO:0007669"/>
    <property type="project" value="TreeGrafter"/>
</dbReference>
<dbReference type="PRINTS" id="PR00315">
    <property type="entry name" value="ELONGATNFCT"/>
</dbReference>
<dbReference type="SUPFAM" id="SSF52540">
    <property type="entry name" value="P-loop containing nucleoside triphosphate hydrolases"/>
    <property type="match status" value="1"/>
</dbReference>
<reference evidence="2" key="1">
    <citation type="journal article" date="2020" name="bioRxiv">
        <title>Comparative genomics of Chlamydomonas.</title>
        <authorList>
            <person name="Craig R.J."/>
            <person name="Hasan A.R."/>
            <person name="Ness R.W."/>
            <person name="Keightley P.D."/>
        </authorList>
    </citation>
    <scope>NUCLEOTIDE SEQUENCE</scope>
    <source>
        <strain evidence="2">CCAP 11/70</strain>
    </source>
</reference>
<dbReference type="GO" id="GO:0045727">
    <property type="term" value="P:positive regulation of translation"/>
    <property type="evidence" value="ECO:0007669"/>
    <property type="project" value="TreeGrafter"/>
</dbReference>
<dbReference type="PANTHER" id="PTHR43512">
    <property type="entry name" value="TRANSLATION FACTOR GUF1-RELATED"/>
    <property type="match status" value="1"/>
</dbReference>
<evidence type="ECO:0000313" key="2">
    <source>
        <dbReference type="EMBL" id="KAG2485357.1"/>
    </source>
</evidence>
<dbReference type="Proteomes" id="UP000612055">
    <property type="component" value="Unassembled WGS sequence"/>
</dbReference>
<dbReference type="Gene3D" id="3.40.50.300">
    <property type="entry name" value="P-loop containing nucleotide triphosphate hydrolases"/>
    <property type="match status" value="1"/>
</dbReference>
<dbReference type="PANTHER" id="PTHR43512:SF4">
    <property type="entry name" value="TRANSLATION FACTOR GUF1 HOMOLOG, CHLOROPLASTIC"/>
    <property type="match status" value="1"/>
</dbReference>
<protein>
    <recommendedName>
        <fullName evidence="1">Tr-type G domain-containing protein</fullName>
    </recommendedName>
</protein>
<keyword evidence="3" id="KW-1185">Reference proteome</keyword>
<dbReference type="GO" id="GO:0005525">
    <property type="term" value="F:GTP binding"/>
    <property type="evidence" value="ECO:0007669"/>
    <property type="project" value="InterPro"/>
</dbReference>
<feature type="non-terminal residue" evidence="2">
    <location>
        <position position="1"/>
    </location>
</feature>
<dbReference type="EMBL" id="JAEHOE010000130">
    <property type="protein sequence ID" value="KAG2485357.1"/>
    <property type="molecule type" value="Genomic_DNA"/>
</dbReference>
<dbReference type="InterPro" id="IPR006297">
    <property type="entry name" value="EF-4"/>
</dbReference>
<dbReference type="Pfam" id="PF00009">
    <property type="entry name" value="GTP_EFTU"/>
    <property type="match status" value="1"/>
</dbReference>